<dbReference type="PANTHER" id="PTHR42850">
    <property type="entry name" value="METALLOPHOSPHOESTERASE"/>
    <property type="match status" value="1"/>
</dbReference>
<dbReference type="EMBL" id="BLRU01000185">
    <property type="protein sequence ID" value="GFP19941.1"/>
    <property type="molecule type" value="Genomic_DNA"/>
</dbReference>
<protein>
    <recommendedName>
        <fullName evidence="2">Calcineurin-like phosphoesterase domain-containing protein</fullName>
    </recommendedName>
</protein>
<evidence type="ECO:0000313" key="7">
    <source>
        <dbReference type="Proteomes" id="UP000561271"/>
    </source>
</evidence>
<dbReference type="CDD" id="cd00838">
    <property type="entry name" value="MPP_superfamily"/>
    <property type="match status" value="1"/>
</dbReference>
<evidence type="ECO:0000313" key="3">
    <source>
        <dbReference type="EMBL" id="GFP19941.1"/>
    </source>
</evidence>
<dbReference type="InterPro" id="IPR024654">
    <property type="entry name" value="Calcineurin-like_PHP_lpxH"/>
</dbReference>
<dbReference type="EMBL" id="BLSD01000049">
    <property type="protein sequence ID" value="GFP39381.1"/>
    <property type="molecule type" value="Genomic_DNA"/>
</dbReference>
<dbReference type="InterPro" id="IPR029052">
    <property type="entry name" value="Metallo-depent_PP-like"/>
</dbReference>
<evidence type="ECO:0000259" key="2">
    <source>
        <dbReference type="Pfam" id="PF12850"/>
    </source>
</evidence>
<dbReference type="GO" id="GO:0016791">
    <property type="term" value="F:phosphatase activity"/>
    <property type="evidence" value="ECO:0007669"/>
    <property type="project" value="TreeGrafter"/>
</dbReference>
<evidence type="ECO:0000313" key="8">
    <source>
        <dbReference type="Proteomes" id="UP000569018"/>
    </source>
</evidence>
<dbReference type="PIRSF" id="PIRSF000883">
    <property type="entry name" value="Pesterase_MJ0912"/>
    <property type="match status" value="1"/>
</dbReference>
<sequence>MKYAIISDIHSNLEALEEVLREIDEGGVERILCLGDIVGYNANPNECIELVRERDVACIMGNHDAGASSLESLGYFNYAARSALIWTNPQLTERNRRFLAGLPEQKMIDSGFLVVHGSPLDRDTYLLSHYEAVSQIPYLEEKGVRICFFGHSHRPVLHSYDTEVVGQGLERHQLKTDTYYLINPGSVGQPRDGDPRASFLLFDSDSFQIEVIRLDYDVDKAARKVFSAGLDPVLGKRLYLGI</sequence>
<evidence type="ECO:0000256" key="1">
    <source>
        <dbReference type="ARBA" id="ARBA00008950"/>
    </source>
</evidence>
<dbReference type="SUPFAM" id="SSF56300">
    <property type="entry name" value="Metallo-dependent phosphatases"/>
    <property type="match status" value="1"/>
</dbReference>
<dbReference type="InterPro" id="IPR050126">
    <property type="entry name" value="Ap4A_hydrolase"/>
</dbReference>
<keyword evidence="10" id="KW-1185">Reference proteome</keyword>
<evidence type="ECO:0000313" key="5">
    <source>
        <dbReference type="EMBL" id="GFP37822.1"/>
    </source>
</evidence>
<organism evidence="3 9">
    <name type="scientific">Candidatus Hakubella thermalkaliphila</name>
    <dbReference type="NCBI Taxonomy" id="2754717"/>
    <lineage>
        <taxon>Bacteria</taxon>
        <taxon>Bacillati</taxon>
        <taxon>Actinomycetota</taxon>
        <taxon>Actinomycetota incertae sedis</taxon>
        <taxon>Candidatus Hakubellales</taxon>
        <taxon>Candidatus Hakubellaceae</taxon>
        <taxon>Candidatus Hakubella</taxon>
    </lineage>
</organism>
<dbReference type="Proteomes" id="UP000574717">
    <property type="component" value="Unassembled WGS sequence"/>
</dbReference>
<dbReference type="RefSeq" id="WP_176231961.1">
    <property type="nucleotide sequence ID" value="NZ_BLRU01000185.1"/>
</dbReference>
<dbReference type="Proteomes" id="UP000561271">
    <property type="component" value="Unassembled WGS sequence"/>
</dbReference>
<dbReference type="InterPro" id="IPR011152">
    <property type="entry name" value="Pesterase_MJ0912"/>
</dbReference>
<evidence type="ECO:0000313" key="4">
    <source>
        <dbReference type="EMBL" id="GFP30777.1"/>
    </source>
</evidence>
<gene>
    <name evidence="3" type="ORF">HKBW3S03_01445</name>
    <name evidence="4" type="ORF">HKBW3S34_01696</name>
    <name evidence="5" type="ORF">HKBW3S44_01502</name>
    <name evidence="6" type="ORF">HKBW3S47_01080</name>
</gene>
<dbReference type="AlphaFoldDB" id="A0A6V8NKQ8"/>
<accession>A0A6V8NKQ8</accession>
<feature type="domain" description="Calcineurin-like phosphoesterase" evidence="2">
    <location>
        <begin position="1"/>
        <end position="205"/>
    </location>
</feature>
<evidence type="ECO:0000313" key="9">
    <source>
        <dbReference type="Proteomes" id="UP000574717"/>
    </source>
</evidence>
<dbReference type="EMBL" id="BLRZ01000103">
    <property type="protein sequence ID" value="GFP30777.1"/>
    <property type="molecule type" value="Genomic_DNA"/>
</dbReference>
<proteinExistence type="inferred from homology"/>
<dbReference type="Proteomes" id="UP000569018">
    <property type="component" value="Unassembled WGS sequence"/>
</dbReference>
<dbReference type="Pfam" id="PF12850">
    <property type="entry name" value="Metallophos_2"/>
    <property type="match status" value="1"/>
</dbReference>
<comment type="caution">
    <text evidence="3">The sequence shown here is derived from an EMBL/GenBank/DDBJ whole genome shotgun (WGS) entry which is preliminary data.</text>
</comment>
<evidence type="ECO:0000313" key="6">
    <source>
        <dbReference type="EMBL" id="GFP39381.1"/>
    </source>
</evidence>
<comment type="similarity">
    <text evidence="1">Belongs to the metallophosphoesterase superfamily. YfcE family.</text>
</comment>
<dbReference type="Gene3D" id="3.60.21.10">
    <property type="match status" value="1"/>
</dbReference>
<dbReference type="PANTHER" id="PTHR42850:SF2">
    <property type="entry name" value="BLL5683 PROTEIN"/>
    <property type="match status" value="1"/>
</dbReference>
<name>A0A6V8NKQ8_9ACTN</name>
<dbReference type="EMBL" id="BLSC01000176">
    <property type="protein sequence ID" value="GFP37822.1"/>
    <property type="molecule type" value="Genomic_DNA"/>
</dbReference>
<dbReference type="GO" id="GO:0005737">
    <property type="term" value="C:cytoplasm"/>
    <property type="evidence" value="ECO:0007669"/>
    <property type="project" value="TreeGrafter"/>
</dbReference>
<evidence type="ECO:0000313" key="10">
    <source>
        <dbReference type="Proteomes" id="UP000588083"/>
    </source>
</evidence>
<dbReference type="Proteomes" id="UP000588083">
    <property type="component" value="Unassembled WGS sequence"/>
</dbReference>
<reference evidence="7 8" key="1">
    <citation type="journal article" date="2020" name="Front. Microbiol.">
        <title>Single-cell genomics of novel Actinobacteria with the Wood-Ljungdahl pathway discovered in a serpentinizing system.</title>
        <authorList>
            <person name="Merino N."/>
            <person name="Kawai M."/>
            <person name="Boyd E.S."/>
            <person name="Colman D.R."/>
            <person name="McGlynn S.E."/>
            <person name="Nealson K.H."/>
            <person name="Kurokawa K."/>
            <person name="Hongoh Y."/>
        </authorList>
    </citation>
    <scope>NUCLEOTIDE SEQUENCE [LARGE SCALE GENOMIC DNA]</scope>
    <source>
        <strain evidence="3 9">S03</strain>
        <strain evidence="4 10">S34</strain>
        <strain evidence="5 7">S44</strain>
        <strain evidence="6 8">S47</strain>
    </source>
</reference>